<sequence length="132" mass="14869">MKTTMSKDGSTIIVSIPMQMKKRGGRTLIIAPTGMGEEPPPREETLAKLVARAHHWLRLLEEKRFASVRELAAHENLDASYIAKILRLTLLARTNRQDSRFGPTEGRPEGRGPWMARVISSRRFLTGGSRTF</sequence>
<reference evidence="1 2" key="1">
    <citation type="submission" date="2024-05" db="EMBL/GenBank/DDBJ databases">
        <authorList>
            <consortium name="Candidatus Magnetaquicoccaceae bacterium FCR-1 genome sequencing consortium"/>
            <person name="Shimoshige H."/>
            <person name="Shimamura S."/>
            <person name="Taoka A."/>
            <person name="Kobayashi H."/>
            <person name="Maekawa T."/>
        </authorList>
    </citation>
    <scope>NUCLEOTIDE SEQUENCE [LARGE SCALE GENOMIC DNA]</scope>
    <source>
        <strain evidence="1 2">FCR-1</strain>
    </source>
</reference>
<organism evidence="1 2">
    <name type="scientific">Candidatus Magnetaquiglobus chichijimensis</name>
    <dbReference type="NCBI Taxonomy" id="3141448"/>
    <lineage>
        <taxon>Bacteria</taxon>
        <taxon>Pseudomonadati</taxon>
        <taxon>Pseudomonadota</taxon>
        <taxon>Magnetococcia</taxon>
        <taxon>Magnetococcales</taxon>
        <taxon>Candidatus Magnetaquicoccaceae</taxon>
        <taxon>Candidatus Magnetaquiglobus</taxon>
    </lineage>
</organism>
<name>A0ABQ0CAI2_9PROT</name>
<gene>
    <name evidence="1" type="ORF">SIID45300_02228</name>
</gene>
<evidence type="ECO:0000313" key="1">
    <source>
        <dbReference type="EMBL" id="GAB0057894.1"/>
    </source>
</evidence>
<dbReference type="RefSeq" id="WP_420905580.1">
    <property type="nucleotide sequence ID" value="NZ_BAAFGK010000004.1"/>
</dbReference>
<keyword evidence="2" id="KW-1185">Reference proteome</keyword>
<comment type="caution">
    <text evidence="1">The sequence shown here is derived from an EMBL/GenBank/DDBJ whole genome shotgun (WGS) entry which is preliminary data.</text>
</comment>
<reference evidence="1 2" key="2">
    <citation type="submission" date="2024-09" db="EMBL/GenBank/DDBJ databases">
        <title>Draft genome sequence of Candidatus Magnetaquicoccaceae bacterium FCR-1.</title>
        <authorList>
            <person name="Shimoshige H."/>
            <person name="Shimamura S."/>
            <person name="Taoka A."/>
            <person name="Kobayashi H."/>
            <person name="Maekawa T."/>
        </authorList>
    </citation>
    <scope>NUCLEOTIDE SEQUENCE [LARGE SCALE GENOMIC DNA]</scope>
    <source>
        <strain evidence="1 2">FCR-1</strain>
    </source>
</reference>
<protein>
    <submittedName>
        <fullName evidence="1">Uncharacterized protein</fullName>
    </submittedName>
</protein>
<accession>A0ABQ0CAI2</accession>
<dbReference type="EMBL" id="BAAFGK010000004">
    <property type="protein sequence ID" value="GAB0057894.1"/>
    <property type="molecule type" value="Genomic_DNA"/>
</dbReference>
<proteinExistence type="predicted"/>
<dbReference type="Proteomes" id="UP001628193">
    <property type="component" value="Unassembled WGS sequence"/>
</dbReference>
<evidence type="ECO:0000313" key="2">
    <source>
        <dbReference type="Proteomes" id="UP001628193"/>
    </source>
</evidence>